<gene>
    <name evidence="2" type="ORF">J4050_05640</name>
</gene>
<reference evidence="2 3" key="1">
    <citation type="submission" date="2021-03" db="EMBL/GenBank/DDBJ databases">
        <title>Winogradskyella sp. nov., isolated from costal sediment.</title>
        <authorList>
            <person name="Gao C."/>
        </authorList>
    </citation>
    <scope>NUCLEOTIDE SEQUENCE [LARGE SCALE GENOMIC DNA]</scope>
    <source>
        <strain evidence="2 3">DF17</strain>
    </source>
</reference>
<evidence type="ECO:0000313" key="3">
    <source>
        <dbReference type="Proteomes" id="UP000676776"/>
    </source>
</evidence>
<protein>
    <recommendedName>
        <fullName evidence="4">DinB family protein</fullName>
    </recommendedName>
</protein>
<proteinExistence type="predicted"/>
<comment type="caution">
    <text evidence="2">The sequence shown here is derived from an EMBL/GenBank/DDBJ whole genome shotgun (WGS) entry which is preliminary data.</text>
</comment>
<evidence type="ECO:0000313" key="2">
    <source>
        <dbReference type="EMBL" id="MBO3116220.1"/>
    </source>
</evidence>
<name>A0ABS3T0E4_9FLAO</name>
<dbReference type="Proteomes" id="UP000676776">
    <property type="component" value="Unassembled WGS sequence"/>
</dbReference>
<dbReference type="SUPFAM" id="SSF109854">
    <property type="entry name" value="DinB/YfiT-like putative metalloenzymes"/>
    <property type="match status" value="1"/>
</dbReference>
<evidence type="ECO:0008006" key="4">
    <source>
        <dbReference type="Google" id="ProtNLM"/>
    </source>
</evidence>
<accession>A0ABS3T0E4</accession>
<feature type="chain" id="PRO_5047290338" description="DinB family protein" evidence="1">
    <location>
        <begin position="20"/>
        <end position="190"/>
    </location>
</feature>
<dbReference type="EMBL" id="JAGEVF010000003">
    <property type="protein sequence ID" value="MBO3116220.1"/>
    <property type="molecule type" value="Genomic_DNA"/>
</dbReference>
<sequence>MTRSFILAAFTALCSVLTAQDTSENLPFKNIPEYPNTFNEGTVAARLVDALGFRFYWATEGLTKKDLDYKPNDDSRSTIETIDHIYGLSKIIVNSTLQKNNEQQKENLSYQELRQNTLKNLKKASDILRQSQDISQFTIKFGSTEYPFWNQINGPISDAIWHCGQIAINRRSSGNPINAKVNHFLGQVSN</sequence>
<organism evidence="2 3">
    <name type="scientific">Winogradskyella pelagia</name>
    <dbReference type="NCBI Taxonomy" id="2819984"/>
    <lineage>
        <taxon>Bacteria</taxon>
        <taxon>Pseudomonadati</taxon>
        <taxon>Bacteroidota</taxon>
        <taxon>Flavobacteriia</taxon>
        <taxon>Flavobacteriales</taxon>
        <taxon>Flavobacteriaceae</taxon>
        <taxon>Winogradskyella</taxon>
    </lineage>
</organism>
<feature type="signal peptide" evidence="1">
    <location>
        <begin position="1"/>
        <end position="19"/>
    </location>
</feature>
<keyword evidence="3" id="KW-1185">Reference proteome</keyword>
<keyword evidence="1" id="KW-0732">Signal</keyword>
<dbReference type="Gene3D" id="1.20.120.450">
    <property type="entry name" value="dinb family like domain"/>
    <property type="match status" value="1"/>
</dbReference>
<dbReference type="InterPro" id="IPR034660">
    <property type="entry name" value="DinB/YfiT-like"/>
</dbReference>
<evidence type="ECO:0000256" key="1">
    <source>
        <dbReference type="SAM" id="SignalP"/>
    </source>
</evidence>